<dbReference type="RefSeq" id="WP_032072395.1">
    <property type="nucleotide sequence ID" value="NC_025146.1"/>
</dbReference>
<reference evidence="1" key="1">
    <citation type="submission" date="2013-09" db="EMBL/GenBank/DDBJ databases">
        <title>Analysis of type B2 neurotoxin-encoding plasmid in Clostridium botulinum.</title>
        <authorList>
            <person name="Hosomi K."/>
            <person name="Sakaguchi Y."/>
            <person name="Gotoh K."/>
            <person name="Nakamura K."/>
            <person name="Kohda T."/>
            <person name="Mukamoto M."/>
            <person name="Iida T."/>
            <person name="Kozaki S."/>
        </authorList>
    </citation>
    <scope>NUCLEOTIDE SEQUENCE</scope>
    <source>
        <strain evidence="1">111</strain>
        <plasmid evidence="1">pCB111</plasmid>
    </source>
</reference>
<protein>
    <submittedName>
        <fullName evidence="1">Uncharacterized protein</fullName>
    </submittedName>
</protein>
<keyword evidence="1" id="KW-0614">Plasmid</keyword>
<name>A0A077K7T7_CLOBO</name>
<geneLocation type="plasmid" evidence="1">
    <name>pCB111</name>
</geneLocation>
<dbReference type="AlphaFoldDB" id="A0A077K7T7"/>
<accession>A0A077K7T7</accession>
<dbReference type="EMBL" id="AB855771">
    <property type="protein sequence ID" value="BAP25645.1"/>
    <property type="molecule type" value="Genomic_DNA"/>
</dbReference>
<evidence type="ECO:0000313" key="1">
    <source>
        <dbReference type="EMBL" id="BAP25645.1"/>
    </source>
</evidence>
<proteinExistence type="predicted"/>
<organism evidence="1">
    <name type="scientific">Clostridium botulinum</name>
    <dbReference type="NCBI Taxonomy" id="1491"/>
    <lineage>
        <taxon>Bacteria</taxon>
        <taxon>Bacillati</taxon>
        <taxon>Bacillota</taxon>
        <taxon>Clostridia</taxon>
        <taxon>Eubacteriales</taxon>
        <taxon>Clostridiaceae</taxon>
        <taxon>Clostridium</taxon>
    </lineage>
</organism>
<sequence>MVDVKALKMWSISISMLGGKSPKIKYLCGKCGSYNTTRISLDAINAGNPYVVCAYCGEINNTKLTLV</sequence>